<proteinExistence type="predicted"/>
<evidence type="ECO:0000313" key="3">
    <source>
        <dbReference type="Proteomes" id="UP000236311"/>
    </source>
</evidence>
<reference evidence="2 3" key="1">
    <citation type="submission" date="2018-01" db="EMBL/GenBank/DDBJ databases">
        <authorList>
            <person name="Gaut B.S."/>
            <person name="Morton B.R."/>
            <person name="Clegg M.T."/>
            <person name="Duvall M.R."/>
        </authorList>
    </citation>
    <scope>NUCLEOTIDE SEQUENCE [LARGE SCALE GENOMIC DNA]</scope>
    <source>
        <strain evidence="2">GP69</strain>
    </source>
</reference>
<dbReference type="InterPro" id="IPR023875">
    <property type="entry name" value="DNA_repair_put"/>
</dbReference>
<dbReference type="InterPro" id="IPR025404">
    <property type="entry name" value="DUF4130"/>
</dbReference>
<dbReference type="EMBL" id="OFSM01000010">
    <property type="protein sequence ID" value="SOY29550.1"/>
    <property type="molecule type" value="Genomic_DNA"/>
</dbReference>
<keyword evidence="3" id="KW-1185">Reference proteome</keyword>
<dbReference type="NCBIfam" id="TIGR03915">
    <property type="entry name" value="SAM_7_link_chp"/>
    <property type="match status" value="1"/>
</dbReference>
<gene>
    <name evidence="2" type="ORF">AMURIS_02271</name>
</gene>
<organism evidence="2 3">
    <name type="scientific">Acetatifactor muris</name>
    <dbReference type="NCBI Taxonomy" id="879566"/>
    <lineage>
        <taxon>Bacteria</taxon>
        <taxon>Bacillati</taxon>
        <taxon>Bacillota</taxon>
        <taxon>Clostridia</taxon>
        <taxon>Lachnospirales</taxon>
        <taxon>Lachnospiraceae</taxon>
        <taxon>Acetatifactor</taxon>
    </lineage>
</organism>
<name>A0A2K4ZGF4_9FIRM</name>
<evidence type="ECO:0000313" key="2">
    <source>
        <dbReference type="EMBL" id="SOY29550.1"/>
    </source>
</evidence>
<protein>
    <recommendedName>
        <fullName evidence="1">DUF4130 domain-containing protein</fullName>
    </recommendedName>
</protein>
<dbReference type="Pfam" id="PF13566">
    <property type="entry name" value="DUF4130"/>
    <property type="match status" value="1"/>
</dbReference>
<feature type="domain" description="DUF4130" evidence="1">
    <location>
        <begin position="84"/>
        <end position="250"/>
    </location>
</feature>
<dbReference type="AlphaFoldDB" id="A0A2K4ZGF4"/>
<evidence type="ECO:0000259" key="1">
    <source>
        <dbReference type="Pfam" id="PF13566"/>
    </source>
</evidence>
<dbReference type="OrthoDB" id="5290748at2"/>
<accession>A0A2K4ZGF4</accession>
<sequence length="252" mass="29479">MTVYRCEDTLESVFTAIYLAYEEKRDHEDTMVSLTDDPILFAEDVTVQPDEEKTRKVMNTLKRRFGGEDCEYLCMALAANDMDKAQAVYRTVVEGLRRGCGPGHLFDNLADNYIHRAFALARGVSTEAGHQKQFLRFQELENGVLYSRIGPKNDVMVFLMPHFADRLSIENFMIYDEKRNLFGIHPAGKAWYLLRGEEADRPMQLRYSAEETVYQELFRQFCHTITIKERKNPKLQKGMLPLRFREYMVEFI</sequence>
<dbReference type="Proteomes" id="UP000236311">
    <property type="component" value="Unassembled WGS sequence"/>
</dbReference>